<comment type="caution">
    <text evidence="13">The sequence shown here is derived from an EMBL/GenBank/DDBJ whole genome shotgun (WGS) entry which is preliminary data.</text>
</comment>
<evidence type="ECO:0000256" key="9">
    <source>
        <dbReference type="ARBA" id="ARBA00023128"/>
    </source>
</evidence>
<evidence type="ECO:0000313" key="13">
    <source>
        <dbReference type="EMBL" id="KAJ3212845.1"/>
    </source>
</evidence>
<protein>
    <recommendedName>
        <fullName evidence="15">Mitochondrial import receptor subunit TOM22 homolog</fullName>
    </recommendedName>
</protein>
<proteinExistence type="inferred from homology"/>
<reference evidence="13" key="1">
    <citation type="submission" date="2020-05" db="EMBL/GenBank/DDBJ databases">
        <title>Phylogenomic resolution of chytrid fungi.</title>
        <authorList>
            <person name="Stajich J.E."/>
            <person name="Amses K."/>
            <person name="Simmons R."/>
            <person name="Seto K."/>
            <person name="Myers J."/>
            <person name="Bonds A."/>
            <person name="Quandt C.A."/>
            <person name="Barry K."/>
            <person name="Liu P."/>
            <person name="Grigoriev I."/>
            <person name="Longcore J.E."/>
            <person name="James T.Y."/>
        </authorList>
    </citation>
    <scope>NUCLEOTIDE SEQUENCE</scope>
    <source>
        <strain evidence="13">JEL0476</strain>
    </source>
</reference>
<evidence type="ECO:0008006" key="15">
    <source>
        <dbReference type="Google" id="ProtNLM"/>
    </source>
</evidence>
<keyword evidence="6" id="KW-0653">Protein transport</keyword>
<dbReference type="InterPro" id="IPR005683">
    <property type="entry name" value="Tom22"/>
</dbReference>
<dbReference type="EMBL" id="JADGJW010000760">
    <property type="protein sequence ID" value="KAJ3212845.1"/>
    <property type="molecule type" value="Genomic_DNA"/>
</dbReference>
<evidence type="ECO:0000256" key="7">
    <source>
        <dbReference type="ARBA" id="ARBA00022989"/>
    </source>
</evidence>
<sequence>MVNINELKEGESEFAESDSQYETDEELDSDLDDESDIEDESLLDRLAALTDVIPHHQRQKVWDFGENIFNVGFGVGRFLGTAAWILTTGAMVLILPGALEIEKEHAGLAQEHQMRVQQQQAQQMMEPEKK</sequence>
<keyword evidence="8" id="KW-0811">Translocation</keyword>
<dbReference type="PANTHER" id="PTHR12504:SF0">
    <property type="entry name" value="MITOCHONDRIAL IMPORT RECEPTOR SUBUNIT TOM22 HOMOLOG"/>
    <property type="match status" value="1"/>
</dbReference>
<accession>A0AAD5XWA0</accession>
<evidence type="ECO:0000256" key="8">
    <source>
        <dbReference type="ARBA" id="ARBA00023010"/>
    </source>
</evidence>
<evidence type="ECO:0000256" key="10">
    <source>
        <dbReference type="ARBA" id="ARBA00023136"/>
    </source>
</evidence>
<evidence type="ECO:0000313" key="14">
    <source>
        <dbReference type="Proteomes" id="UP001211065"/>
    </source>
</evidence>
<comment type="similarity">
    <text evidence="2">Belongs to the Tom22 family.</text>
</comment>
<evidence type="ECO:0000256" key="5">
    <source>
        <dbReference type="ARBA" id="ARBA00022787"/>
    </source>
</evidence>
<comment type="subcellular location">
    <subcellularLocation>
        <location evidence="1">Mitochondrion outer membrane</location>
        <topology evidence="1">Single-pass membrane protein</topology>
    </subcellularLocation>
</comment>
<evidence type="ECO:0000256" key="2">
    <source>
        <dbReference type="ARBA" id="ARBA00009874"/>
    </source>
</evidence>
<evidence type="ECO:0000256" key="4">
    <source>
        <dbReference type="ARBA" id="ARBA00022692"/>
    </source>
</evidence>
<feature type="region of interest" description="Disordered" evidence="12">
    <location>
        <begin position="1"/>
        <end position="35"/>
    </location>
</feature>
<evidence type="ECO:0000256" key="1">
    <source>
        <dbReference type="ARBA" id="ARBA00004572"/>
    </source>
</evidence>
<evidence type="ECO:0000256" key="3">
    <source>
        <dbReference type="ARBA" id="ARBA00022448"/>
    </source>
</evidence>
<evidence type="ECO:0000256" key="11">
    <source>
        <dbReference type="ARBA" id="ARBA00023170"/>
    </source>
</evidence>
<dbReference type="CDD" id="cd22884">
    <property type="entry name" value="TOM22"/>
    <property type="match status" value="1"/>
</dbReference>
<keyword evidence="14" id="KW-1185">Reference proteome</keyword>
<dbReference type="GO" id="GO:0005741">
    <property type="term" value="C:mitochondrial outer membrane"/>
    <property type="evidence" value="ECO:0007669"/>
    <property type="project" value="UniProtKB-SubCell"/>
</dbReference>
<gene>
    <name evidence="13" type="ORF">HK099_007655</name>
</gene>
<feature type="compositionally biased region" description="Acidic residues" evidence="12">
    <location>
        <begin position="12"/>
        <end position="35"/>
    </location>
</feature>
<keyword evidence="11" id="KW-0675">Receptor</keyword>
<name>A0AAD5XWA0_9FUNG</name>
<evidence type="ECO:0000256" key="12">
    <source>
        <dbReference type="SAM" id="MobiDB-lite"/>
    </source>
</evidence>
<evidence type="ECO:0000256" key="6">
    <source>
        <dbReference type="ARBA" id="ARBA00022927"/>
    </source>
</evidence>
<dbReference type="PANTHER" id="PTHR12504">
    <property type="entry name" value="MITOCHONDRIAL IMPORT RECEPTOR SUBUNIT TOM22"/>
    <property type="match status" value="1"/>
</dbReference>
<keyword evidence="10" id="KW-0472">Membrane</keyword>
<keyword evidence="7" id="KW-1133">Transmembrane helix</keyword>
<dbReference type="GO" id="GO:0006886">
    <property type="term" value="P:intracellular protein transport"/>
    <property type="evidence" value="ECO:0007669"/>
    <property type="project" value="InterPro"/>
</dbReference>
<keyword evidence="3" id="KW-0813">Transport</keyword>
<dbReference type="Proteomes" id="UP001211065">
    <property type="component" value="Unassembled WGS sequence"/>
</dbReference>
<dbReference type="Pfam" id="PF04281">
    <property type="entry name" value="Tom22"/>
    <property type="match status" value="1"/>
</dbReference>
<feature type="compositionally biased region" description="Basic and acidic residues" evidence="12">
    <location>
        <begin position="1"/>
        <end position="11"/>
    </location>
</feature>
<keyword evidence="9" id="KW-0496">Mitochondrion</keyword>
<organism evidence="13 14">
    <name type="scientific">Clydaea vesicula</name>
    <dbReference type="NCBI Taxonomy" id="447962"/>
    <lineage>
        <taxon>Eukaryota</taxon>
        <taxon>Fungi</taxon>
        <taxon>Fungi incertae sedis</taxon>
        <taxon>Chytridiomycota</taxon>
        <taxon>Chytridiomycota incertae sedis</taxon>
        <taxon>Chytridiomycetes</taxon>
        <taxon>Lobulomycetales</taxon>
        <taxon>Lobulomycetaceae</taxon>
        <taxon>Clydaea</taxon>
    </lineage>
</organism>
<dbReference type="AlphaFoldDB" id="A0AAD5XWA0"/>
<keyword evidence="4" id="KW-0812">Transmembrane</keyword>
<keyword evidence="5" id="KW-1000">Mitochondrion outer membrane</keyword>